<dbReference type="Gene3D" id="2.150.10.10">
    <property type="entry name" value="Serralysin-like metalloprotease, C-terminal"/>
    <property type="match status" value="2"/>
</dbReference>
<protein>
    <recommendedName>
        <fullName evidence="3">Peptidase S74 domain-containing protein</fullName>
    </recommendedName>
</protein>
<gene>
    <name evidence="1" type="ORF">AMJ87_10915</name>
</gene>
<accession>A0A0S8GBZ2</accession>
<name>A0A0S8GBZ2_UNCW3</name>
<reference evidence="1 2" key="1">
    <citation type="journal article" date="2015" name="Microbiome">
        <title>Genomic resolution of linkages in carbon, nitrogen, and sulfur cycling among widespread estuary sediment bacteria.</title>
        <authorList>
            <person name="Baker B.J."/>
            <person name="Lazar C.S."/>
            <person name="Teske A.P."/>
            <person name="Dick G.J."/>
        </authorList>
    </citation>
    <scope>NUCLEOTIDE SEQUENCE [LARGE SCALE GENOMIC DNA]</scope>
    <source>
        <strain evidence="1">SM23_60</strain>
    </source>
</reference>
<evidence type="ECO:0008006" key="3">
    <source>
        <dbReference type="Google" id="ProtNLM"/>
    </source>
</evidence>
<dbReference type="EMBL" id="LJUO01000138">
    <property type="protein sequence ID" value="KPK69146.1"/>
    <property type="molecule type" value="Genomic_DNA"/>
</dbReference>
<evidence type="ECO:0000313" key="1">
    <source>
        <dbReference type="EMBL" id="KPK69146.1"/>
    </source>
</evidence>
<dbReference type="CDD" id="cd12819">
    <property type="entry name" value="LbR_vir_like"/>
    <property type="match status" value="1"/>
</dbReference>
<organism evidence="1 2">
    <name type="scientific">candidate division WOR_3 bacterium SM23_60</name>
    <dbReference type="NCBI Taxonomy" id="1703780"/>
    <lineage>
        <taxon>Bacteria</taxon>
        <taxon>Bacteria division WOR-3</taxon>
    </lineage>
</organism>
<dbReference type="SUPFAM" id="SSF69349">
    <property type="entry name" value="Phage fibre proteins"/>
    <property type="match status" value="1"/>
</dbReference>
<comment type="caution">
    <text evidence="1">The sequence shown here is derived from an EMBL/GenBank/DDBJ whole genome shotgun (WGS) entry which is preliminary data.</text>
</comment>
<dbReference type="InterPro" id="IPR011049">
    <property type="entry name" value="Serralysin-like_metalloprot_C"/>
</dbReference>
<proteinExistence type="predicted"/>
<feature type="non-terminal residue" evidence="1">
    <location>
        <position position="1"/>
    </location>
</feature>
<dbReference type="AlphaFoldDB" id="A0A0S8GBZ2"/>
<dbReference type="Proteomes" id="UP000051096">
    <property type="component" value="Unassembled WGS sequence"/>
</dbReference>
<sequence>RFEGKWRRWRMLRKIFVSILFMLVAISYGQVLSGARAVPKLLNYQGYLTDTLGSPIDDTLNMTFKIYNAATLGTVLWSETQTNIPIERGVFSLLLGNVNLIPDTVFTTGTDRWLELTLEGPQTLSPRTRITAVGYAYTATYADTAQYAANAATDNDWVRGTPDSVLFSSNVICIARGDADNMFYGDSIYTHINFGIACTTGASGQSHAYATVSGGGRNTANGSYATVAGGRNNTASGAYSAIGGGDGNTADTSRTTVAGGYVNTAGGSETTVCGGWGNEANGSRANVGGGYINAASGDYATVSGGWNNTADGNQSNVCGGFRNTTTGDYATVSGGWDNLASGHCATVAGGRADTSEASYAFTAGWGSTVYTPYHYSAAFNGQTATASSQTRVGALSKASGTFTIDHPLDPMNKILNHYFVESPEMVLIYRGSATIGADGRAVVHLPEYFDALNKNPLVQLTGVGTSNVFLVKNVRANDFVIGGTPGTEVHWTVTGERKDQSAEITRIIMPVEQIKEGNLAGRSLDDDFLASTMSQLERMGEEDGFRFRTARGRKKYEEMKRRMAEKQ</sequence>
<evidence type="ECO:0000313" key="2">
    <source>
        <dbReference type="Proteomes" id="UP000051096"/>
    </source>
</evidence>